<dbReference type="InterPro" id="IPR020471">
    <property type="entry name" value="AKR"/>
</dbReference>
<dbReference type="PANTHER" id="PTHR43625:SF40">
    <property type="entry name" value="ALDO-KETO REDUCTASE YAKC [NADP(+)]"/>
    <property type="match status" value="1"/>
</dbReference>
<dbReference type="Pfam" id="PF00248">
    <property type="entry name" value="Aldo_ket_red"/>
    <property type="match status" value="1"/>
</dbReference>
<dbReference type="SUPFAM" id="SSF51430">
    <property type="entry name" value="NAD(P)-linked oxidoreductase"/>
    <property type="match status" value="1"/>
</dbReference>
<dbReference type="InterPro" id="IPR050791">
    <property type="entry name" value="Aldo-Keto_reductase"/>
</dbReference>
<sequence>MTNQRVPAATAGGWKLGGDIEVHRVGFGAMPLTGWPSADRRPERDTALAVLRRAVALGVNHIDTCHYYSRDGVAANELIRSALHPYPQGLAIATKVGPIFAAGEDLPPGKRRGITPENLRRAVETNLSELGVDRLDLVNLRWDGAVTPEEGTLEESLETLTALRDEGLIRHLGISNVSLAQYELARKVTELVCVQNRYSLGFRKHDELVDACEAAGIAFVPFFPVSGFDEDTTARAKAVADRVGATVPQVALAWLLARSPSILLIPGTGSPTHLEENVAAGALRLTSADLRELA</sequence>
<dbReference type="GO" id="GO:0005737">
    <property type="term" value="C:cytoplasm"/>
    <property type="evidence" value="ECO:0007669"/>
    <property type="project" value="TreeGrafter"/>
</dbReference>
<dbReference type="PANTHER" id="PTHR43625">
    <property type="entry name" value="AFLATOXIN B1 ALDEHYDE REDUCTASE"/>
    <property type="match status" value="1"/>
</dbReference>
<dbReference type="Proteomes" id="UP000000844">
    <property type="component" value="Chromosome"/>
</dbReference>
<dbReference type="KEGG" id="sna:Snas_5796"/>
<organism evidence="3 4">
    <name type="scientific">Stackebrandtia nassauensis (strain DSM 44728 / CIP 108903 / NRRL B-16338 / NBRC 102104 / LLR-40K-21)</name>
    <dbReference type="NCBI Taxonomy" id="446470"/>
    <lineage>
        <taxon>Bacteria</taxon>
        <taxon>Bacillati</taxon>
        <taxon>Actinomycetota</taxon>
        <taxon>Actinomycetes</taxon>
        <taxon>Glycomycetales</taxon>
        <taxon>Glycomycetaceae</taxon>
        <taxon>Stackebrandtia</taxon>
    </lineage>
</organism>
<protein>
    <submittedName>
        <fullName evidence="3">Aldo/keto reductase</fullName>
    </submittedName>
</protein>
<feature type="domain" description="NADP-dependent oxidoreductase" evidence="2">
    <location>
        <begin position="25"/>
        <end position="293"/>
    </location>
</feature>
<dbReference type="NCBIfam" id="NF007695">
    <property type="entry name" value="PRK10376.1"/>
    <property type="match status" value="1"/>
</dbReference>
<evidence type="ECO:0000256" key="1">
    <source>
        <dbReference type="ARBA" id="ARBA00023002"/>
    </source>
</evidence>
<dbReference type="CDD" id="cd19088">
    <property type="entry name" value="AKR_AKR13B1"/>
    <property type="match status" value="1"/>
</dbReference>
<name>D3PYZ7_STANL</name>
<dbReference type="STRING" id="446470.Snas_5796"/>
<gene>
    <name evidence="3" type="ordered locus">Snas_5796</name>
</gene>
<reference evidence="3 4" key="1">
    <citation type="journal article" date="2009" name="Stand. Genomic Sci.">
        <title>Complete genome sequence of Stackebrandtia nassauensis type strain (LLR-40K-21).</title>
        <authorList>
            <person name="Munk C."/>
            <person name="Lapidus A."/>
            <person name="Copeland A."/>
            <person name="Jando M."/>
            <person name="Mayilraj S."/>
            <person name="Glavina Del Rio T."/>
            <person name="Nolan M."/>
            <person name="Chen F."/>
            <person name="Lucas S."/>
            <person name="Tice H."/>
            <person name="Cheng J.F."/>
            <person name="Han C."/>
            <person name="Detter J.C."/>
            <person name="Bruce D."/>
            <person name="Goodwin L."/>
            <person name="Chain P."/>
            <person name="Pitluck S."/>
            <person name="Goker M."/>
            <person name="Ovchinikova G."/>
            <person name="Pati A."/>
            <person name="Ivanova N."/>
            <person name="Mavromatis K."/>
            <person name="Chen A."/>
            <person name="Palaniappan K."/>
            <person name="Land M."/>
            <person name="Hauser L."/>
            <person name="Chang Y.J."/>
            <person name="Jeffries C.D."/>
            <person name="Bristow J."/>
            <person name="Eisen J.A."/>
            <person name="Markowitz V."/>
            <person name="Hugenholtz P."/>
            <person name="Kyrpides N.C."/>
            <person name="Klenk H.P."/>
        </authorList>
    </citation>
    <scope>NUCLEOTIDE SEQUENCE [LARGE SCALE GENOMIC DNA]</scope>
    <source>
        <strain evidence="4">DSM 44728 / CIP 108903 / NRRL B-16338 / NBRC 102104 / LLR-40K-21</strain>
    </source>
</reference>
<keyword evidence="4" id="KW-1185">Reference proteome</keyword>
<dbReference type="GO" id="GO:0016491">
    <property type="term" value="F:oxidoreductase activity"/>
    <property type="evidence" value="ECO:0007669"/>
    <property type="project" value="UniProtKB-KW"/>
</dbReference>
<dbReference type="AlphaFoldDB" id="D3PYZ7"/>
<evidence type="ECO:0000313" key="4">
    <source>
        <dbReference type="Proteomes" id="UP000000844"/>
    </source>
</evidence>
<dbReference type="InterPro" id="IPR023210">
    <property type="entry name" value="NADP_OxRdtase_dom"/>
</dbReference>
<evidence type="ECO:0000259" key="2">
    <source>
        <dbReference type="Pfam" id="PF00248"/>
    </source>
</evidence>
<dbReference type="PRINTS" id="PR00069">
    <property type="entry name" value="ALDKETRDTASE"/>
</dbReference>
<dbReference type="RefSeq" id="WP_013020997.1">
    <property type="nucleotide sequence ID" value="NC_013947.1"/>
</dbReference>
<accession>D3PYZ7</accession>
<keyword evidence="1" id="KW-0560">Oxidoreductase</keyword>
<dbReference type="EMBL" id="CP001778">
    <property type="protein sequence ID" value="ADD45426.1"/>
    <property type="molecule type" value="Genomic_DNA"/>
</dbReference>
<dbReference type="HOGENOM" id="CLU_023205_2_1_11"/>
<evidence type="ECO:0000313" key="3">
    <source>
        <dbReference type="EMBL" id="ADD45426.1"/>
    </source>
</evidence>
<dbReference type="InterPro" id="IPR036812">
    <property type="entry name" value="NAD(P)_OxRdtase_dom_sf"/>
</dbReference>
<dbReference type="OrthoDB" id="9768793at2"/>
<dbReference type="Gene3D" id="3.20.20.100">
    <property type="entry name" value="NADP-dependent oxidoreductase domain"/>
    <property type="match status" value="1"/>
</dbReference>
<proteinExistence type="predicted"/>
<dbReference type="eggNOG" id="COG0667">
    <property type="taxonomic scope" value="Bacteria"/>
</dbReference>